<evidence type="ECO:0000313" key="2">
    <source>
        <dbReference type="EMBL" id="KLO19448.1"/>
    </source>
</evidence>
<dbReference type="InterPro" id="IPR038725">
    <property type="entry name" value="YdaG_split_barrel_FMN-bd"/>
</dbReference>
<sequence length="205" mass="22678">MASTDKHETLDPVFANAVNNKLTPEQKIKDLKNVIQATKTGMLTSRDKSGYLHARAMTPASPQSETQLNLFFIANSASHKFDELDNDSHVNVSFYNEKTTDWASFAGIAKISHDREEIKKYWSPMFAGYFGDLGDGVHKGDVNDPRVTLIEVVPEEIEYWVSRHGVIGRTVEVAAAAVTGKGHAPGELRVISKEEIQLTQGLHAK</sequence>
<name>A0A0H2SCJ7_9AGAM</name>
<dbReference type="AlphaFoldDB" id="A0A0H2SCJ7"/>
<evidence type="ECO:0000259" key="1">
    <source>
        <dbReference type="Pfam" id="PF16242"/>
    </source>
</evidence>
<dbReference type="Gene3D" id="2.30.110.10">
    <property type="entry name" value="Electron Transport, Fmn-binding Protein, Chain A"/>
    <property type="match status" value="1"/>
</dbReference>
<dbReference type="Proteomes" id="UP000053477">
    <property type="component" value="Unassembled WGS sequence"/>
</dbReference>
<dbReference type="InterPro" id="IPR052917">
    <property type="entry name" value="Stress-Dev_Protein"/>
</dbReference>
<dbReference type="InParanoid" id="A0A0H2SCJ7"/>
<evidence type="ECO:0000313" key="3">
    <source>
        <dbReference type="Proteomes" id="UP000053477"/>
    </source>
</evidence>
<gene>
    <name evidence="2" type="ORF">SCHPADRAFT_864899</name>
</gene>
<dbReference type="Pfam" id="PF16242">
    <property type="entry name" value="Pyrid_ox_like"/>
    <property type="match status" value="1"/>
</dbReference>
<dbReference type="OrthoDB" id="434253at2759"/>
<protein>
    <recommendedName>
        <fullName evidence="1">General stress protein FMN-binding split barrel domain-containing protein</fullName>
    </recommendedName>
</protein>
<dbReference type="InterPro" id="IPR012349">
    <property type="entry name" value="Split_barrel_FMN-bd"/>
</dbReference>
<accession>A0A0H2SCJ7</accession>
<dbReference type="SUPFAM" id="SSF50475">
    <property type="entry name" value="FMN-binding split barrel"/>
    <property type="match status" value="1"/>
</dbReference>
<dbReference type="STRING" id="27342.A0A0H2SCJ7"/>
<dbReference type="PANTHER" id="PTHR34818">
    <property type="entry name" value="PROTEIN BLI-3"/>
    <property type="match status" value="1"/>
</dbReference>
<proteinExistence type="predicted"/>
<organism evidence="2 3">
    <name type="scientific">Schizopora paradoxa</name>
    <dbReference type="NCBI Taxonomy" id="27342"/>
    <lineage>
        <taxon>Eukaryota</taxon>
        <taxon>Fungi</taxon>
        <taxon>Dikarya</taxon>
        <taxon>Basidiomycota</taxon>
        <taxon>Agaricomycotina</taxon>
        <taxon>Agaricomycetes</taxon>
        <taxon>Hymenochaetales</taxon>
        <taxon>Schizoporaceae</taxon>
        <taxon>Schizopora</taxon>
    </lineage>
</organism>
<feature type="domain" description="General stress protein FMN-binding split barrel" evidence="1">
    <location>
        <begin position="27"/>
        <end position="181"/>
    </location>
</feature>
<dbReference type="PANTHER" id="PTHR34818:SF1">
    <property type="entry name" value="PROTEIN BLI-3"/>
    <property type="match status" value="1"/>
</dbReference>
<reference evidence="2 3" key="1">
    <citation type="submission" date="2015-04" db="EMBL/GenBank/DDBJ databases">
        <title>Complete genome sequence of Schizopora paradoxa KUC8140, a cosmopolitan wood degrader in East Asia.</title>
        <authorList>
            <consortium name="DOE Joint Genome Institute"/>
            <person name="Min B."/>
            <person name="Park H."/>
            <person name="Jang Y."/>
            <person name="Kim J.-J."/>
            <person name="Kim K.H."/>
            <person name="Pangilinan J."/>
            <person name="Lipzen A."/>
            <person name="Riley R."/>
            <person name="Grigoriev I.V."/>
            <person name="Spatafora J.W."/>
            <person name="Choi I.-G."/>
        </authorList>
    </citation>
    <scope>NUCLEOTIDE SEQUENCE [LARGE SCALE GENOMIC DNA]</scope>
    <source>
        <strain evidence="2 3">KUC8140</strain>
    </source>
</reference>
<dbReference type="EMBL" id="KQ085886">
    <property type="protein sequence ID" value="KLO19448.1"/>
    <property type="molecule type" value="Genomic_DNA"/>
</dbReference>
<keyword evidence="3" id="KW-1185">Reference proteome</keyword>